<comment type="similarity">
    <text evidence="2">Belongs to the TBCC family.</text>
</comment>
<accession>A0A0C3CRN9</accession>
<evidence type="ECO:0000256" key="2">
    <source>
        <dbReference type="ARBA" id="ARBA00008848"/>
    </source>
</evidence>
<evidence type="ECO:0000259" key="7">
    <source>
        <dbReference type="PROSITE" id="PS51329"/>
    </source>
</evidence>
<evidence type="ECO:0000256" key="4">
    <source>
        <dbReference type="ARBA" id="ARBA00022990"/>
    </source>
</evidence>
<evidence type="ECO:0000256" key="5">
    <source>
        <dbReference type="ARBA" id="ARBA00026055"/>
    </source>
</evidence>
<dbReference type="GO" id="GO:0005737">
    <property type="term" value="C:cytoplasm"/>
    <property type="evidence" value="ECO:0007669"/>
    <property type="project" value="UniProtKB-SubCell"/>
</dbReference>
<dbReference type="InterPro" id="IPR017901">
    <property type="entry name" value="C-CAP_CF_C-like"/>
</dbReference>
<evidence type="ECO:0000256" key="3">
    <source>
        <dbReference type="ARBA" id="ARBA00022490"/>
    </source>
</evidence>
<dbReference type="HOGENOM" id="CLU_032612_0_0_1"/>
<evidence type="ECO:0000313" key="9">
    <source>
        <dbReference type="Proteomes" id="UP000054166"/>
    </source>
</evidence>
<dbReference type="InterPro" id="IPR027684">
    <property type="entry name" value="TBCC"/>
</dbReference>
<dbReference type="GO" id="GO:0015631">
    <property type="term" value="F:tubulin binding"/>
    <property type="evidence" value="ECO:0007669"/>
    <property type="project" value="InterPro"/>
</dbReference>
<reference evidence="8 9" key="1">
    <citation type="submission" date="2014-04" db="EMBL/GenBank/DDBJ databases">
        <authorList>
            <consortium name="DOE Joint Genome Institute"/>
            <person name="Kuo A."/>
            <person name="Tarkka M."/>
            <person name="Buscot F."/>
            <person name="Kohler A."/>
            <person name="Nagy L.G."/>
            <person name="Floudas D."/>
            <person name="Copeland A."/>
            <person name="Barry K.W."/>
            <person name="Cichocki N."/>
            <person name="Veneault-Fourrey C."/>
            <person name="LaButti K."/>
            <person name="Lindquist E.A."/>
            <person name="Lipzen A."/>
            <person name="Lundell T."/>
            <person name="Morin E."/>
            <person name="Murat C."/>
            <person name="Sun H."/>
            <person name="Tunlid A."/>
            <person name="Henrissat B."/>
            <person name="Grigoriev I.V."/>
            <person name="Hibbett D.S."/>
            <person name="Martin F."/>
            <person name="Nordberg H.P."/>
            <person name="Cantor M.N."/>
            <person name="Hua S.X."/>
        </authorList>
    </citation>
    <scope>NUCLEOTIDE SEQUENCE [LARGE SCALE GENOMIC DNA]</scope>
    <source>
        <strain evidence="8 9">F 1598</strain>
    </source>
</reference>
<dbReference type="InterPro" id="IPR038397">
    <property type="entry name" value="TBCC_N_sf"/>
</dbReference>
<dbReference type="Gene3D" id="2.160.20.70">
    <property type="match status" value="1"/>
</dbReference>
<protein>
    <recommendedName>
        <fullName evidence="7">C-CAP/cofactor C-like domain-containing protein</fullName>
    </recommendedName>
</protein>
<keyword evidence="3" id="KW-0963">Cytoplasm</keyword>
<name>A0A0C3CRN9_PILCF</name>
<dbReference type="GO" id="GO:0007023">
    <property type="term" value="P:post-chaperonin tubulin folding pathway"/>
    <property type="evidence" value="ECO:0007669"/>
    <property type="project" value="InterPro"/>
</dbReference>
<dbReference type="InterPro" id="IPR012945">
    <property type="entry name" value="Tubulin-bd_cofactor_C_dom"/>
</dbReference>
<dbReference type="PANTHER" id="PTHR15139:SF0">
    <property type="entry name" value="TUBULIN-SPECIFIC CHAPERONE C"/>
    <property type="match status" value="1"/>
</dbReference>
<evidence type="ECO:0000256" key="6">
    <source>
        <dbReference type="SAM" id="MobiDB-lite"/>
    </source>
</evidence>
<feature type="region of interest" description="Disordered" evidence="6">
    <location>
        <begin position="96"/>
        <end position="146"/>
    </location>
</feature>
<comment type="subcellular location">
    <subcellularLocation>
        <location evidence="1">Cytoplasm</location>
    </subcellularLocation>
</comment>
<evidence type="ECO:0000313" key="8">
    <source>
        <dbReference type="EMBL" id="KIM92337.1"/>
    </source>
</evidence>
<sequence>MSTPTWTFATSFLTSFQRTASDLEARIHASQSQTQTQTTLQDEVQAFALELAKLTKGLADATGSLPSYDQRQCELQLKTLGQKLEDLRVSAAPKPKFAFKRKANPKPSSSLSLASSSTPQQELPAPPAQTAPTTTVPSPSSSTNITLTSHSNRYLTLESLPTFPSAHHSDLTISNLDGCIVNLLPSRTQDTSSGEQHQMSISALHIRDVTDTLLLLPIIQGSVILHNLKRCVVVFRMHTSKNIDVYLLIPSNPIIEHSSAIRFAPYPTLLSASAPTSDTKYSLVQDFSHIRQTQSPNWSIIPAGARRHDWLGLGLKEDMDVRKAVDELLPATS</sequence>
<comment type="subunit">
    <text evidence="5">Supercomplex made of cofactors A to E. Cofactors A and D function by capturing and stabilizing tubulin in a quasi-native conformation. Cofactor E binds to the cofactor D-tubulin complex; interaction with cofactor C then causes the release of tubulin polypeptides that are committed to the native state.</text>
</comment>
<gene>
    <name evidence="8" type="ORF">PILCRDRAFT_83529</name>
</gene>
<dbReference type="Pfam" id="PF07986">
    <property type="entry name" value="TBCC"/>
    <property type="match status" value="1"/>
</dbReference>
<keyword evidence="9" id="KW-1185">Reference proteome</keyword>
<keyword evidence="4" id="KW-0007">Acetylation</keyword>
<feature type="compositionally biased region" description="Low complexity" evidence="6">
    <location>
        <begin position="105"/>
        <end position="123"/>
    </location>
</feature>
<dbReference type="InterPro" id="IPR016098">
    <property type="entry name" value="CAP/MinC_C"/>
</dbReference>
<proteinExistence type="inferred from homology"/>
<dbReference type="GO" id="GO:0007021">
    <property type="term" value="P:tubulin complex assembly"/>
    <property type="evidence" value="ECO:0007669"/>
    <property type="project" value="TreeGrafter"/>
</dbReference>
<dbReference type="Proteomes" id="UP000054166">
    <property type="component" value="Unassembled WGS sequence"/>
</dbReference>
<dbReference type="EMBL" id="KN832970">
    <property type="protein sequence ID" value="KIM92337.1"/>
    <property type="molecule type" value="Genomic_DNA"/>
</dbReference>
<organism evidence="8 9">
    <name type="scientific">Piloderma croceum (strain F 1598)</name>
    <dbReference type="NCBI Taxonomy" id="765440"/>
    <lineage>
        <taxon>Eukaryota</taxon>
        <taxon>Fungi</taxon>
        <taxon>Dikarya</taxon>
        <taxon>Basidiomycota</taxon>
        <taxon>Agaricomycotina</taxon>
        <taxon>Agaricomycetes</taxon>
        <taxon>Agaricomycetidae</taxon>
        <taxon>Atheliales</taxon>
        <taxon>Atheliaceae</taxon>
        <taxon>Piloderma</taxon>
    </lineage>
</organism>
<dbReference type="InterPro" id="IPR031925">
    <property type="entry name" value="TBCC_N"/>
</dbReference>
<feature type="domain" description="C-CAP/cofactor C-like" evidence="7">
    <location>
        <begin position="127"/>
        <end position="289"/>
    </location>
</feature>
<dbReference type="InParanoid" id="A0A0C3CRN9"/>
<dbReference type="Gene3D" id="1.20.58.1250">
    <property type="entry name" value="Tubulin Binding Cofactor C, N-terminal domain"/>
    <property type="match status" value="1"/>
</dbReference>
<dbReference type="PANTHER" id="PTHR15139">
    <property type="entry name" value="TUBULIN FOLDING COFACTOR C"/>
    <property type="match status" value="1"/>
</dbReference>
<dbReference type="OrthoDB" id="194775at2759"/>
<dbReference type="Pfam" id="PF16752">
    <property type="entry name" value="TBCC_N"/>
    <property type="match status" value="1"/>
</dbReference>
<dbReference type="PROSITE" id="PS51329">
    <property type="entry name" value="C_CAP_COFACTOR_C"/>
    <property type="match status" value="1"/>
</dbReference>
<evidence type="ECO:0000256" key="1">
    <source>
        <dbReference type="ARBA" id="ARBA00004496"/>
    </source>
</evidence>
<dbReference type="STRING" id="765440.A0A0C3CRN9"/>
<feature type="compositionally biased region" description="Low complexity" evidence="6">
    <location>
        <begin position="130"/>
        <end position="143"/>
    </location>
</feature>
<reference evidence="9" key="2">
    <citation type="submission" date="2015-01" db="EMBL/GenBank/DDBJ databases">
        <title>Evolutionary Origins and Diversification of the Mycorrhizal Mutualists.</title>
        <authorList>
            <consortium name="DOE Joint Genome Institute"/>
            <consortium name="Mycorrhizal Genomics Consortium"/>
            <person name="Kohler A."/>
            <person name="Kuo A."/>
            <person name="Nagy L.G."/>
            <person name="Floudas D."/>
            <person name="Copeland A."/>
            <person name="Barry K.W."/>
            <person name="Cichocki N."/>
            <person name="Veneault-Fourrey C."/>
            <person name="LaButti K."/>
            <person name="Lindquist E.A."/>
            <person name="Lipzen A."/>
            <person name="Lundell T."/>
            <person name="Morin E."/>
            <person name="Murat C."/>
            <person name="Riley R."/>
            <person name="Ohm R."/>
            <person name="Sun H."/>
            <person name="Tunlid A."/>
            <person name="Henrissat B."/>
            <person name="Grigoriev I.V."/>
            <person name="Hibbett D.S."/>
            <person name="Martin F."/>
        </authorList>
    </citation>
    <scope>NUCLEOTIDE SEQUENCE [LARGE SCALE GENOMIC DNA]</scope>
    <source>
        <strain evidence="9">F 1598</strain>
    </source>
</reference>
<dbReference type="AlphaFoldDB" id="A0A0C3CRN9"/>